<dbReference type="AlphaFoldDB" id="A0A1D1UJW9"/>
<evidence type="ECO:0000313" key="1">
    <source>
        <dbReference type="EMBL" id="GAU90024.1"/>
    </source>
</evidence>
<sequence>MIFCLLPNEAFRIEVLSSDWLTVSSEKVLHDFAVRWARVMMDGPCKGEREVDDVTKEVNEVFRFAFMKNEEPVSAGLVGTRELSGVQPRRSLAPPATICPAREETVPVDQEKYERIHMSYGGSVAVMVYRAVEQRPLLSALVEK</sequence>
<name>A0A1D1UJW9_RAMVA</name>
<organism evidence="1 2">
    <name type="scientific">Ramazzottius varieornatus</name>
    <name type="common">Water bear</name>
    <name type="synonym">Tardigrade</name>
    <dbReference type="NCBI Taxonomy" id="947166"/>
    <lineage>
        <taxon>Eukaryota</taxon>
        <taxon>Metazoa</taxon>
        <taxon>Ecdysozoa</taxon>
        <taxon>Tardigrada</taxon>
        <taxon>Eutardigrada</taxon>
        <taxon>Parachela</taxon>
        <taxon>Hypsibioidea</taxon>
        <taxon>Ramazzottiidae</taxon>
        <taxon>Ramazzottius</taxon>
    </lineage>
</organism>
<dbReference type="EMBL" id="BDGG01000001">
    <property type="protein sequence ID" value="GAU90024.1"/>
    <property type="molecule type" value="Genomic_DNA"/>
</dbReference>
<proteinExistence type="predicted"/>
<comment type="caution">
    <text evidence="1">The sequence shown here is derived from an EMBL/GenBank/DDBJ whole genome shotgun (WGS) entry which is preliminary data.</text>
</comment>
<dbReference type="Proteomes" id="UP000186922">
    <property type="component" value="Unassembled WGS sequence"/>
</dbReference>
<evidence type="ECO:0000313" key="2">
    <source>
        <dbReference type="Proteomes" id="UP000186922"/>
    </source>
</evidence>
<gene>
    <name evidence="1" type="primary">RvY_02504</name>
    <name evidence="1" type="synonym">RvY_02504.1</name>
    <name evidence="1" type="ORF">RvY_02504-1</name>
</gene>
<protein>
    <submittedName>
        <fullName evidence="1">Uncharacterized protein</fullName>
    </submittedName>
</protein>
<accession>A0A1D1UJW9</accession>
<reference evidence="1 2" key="1">
    <citation type="journal article" date="2016" name="Nat. Commun.">
        <title>Extremotolerant tardigrade genome and improved radiotolerance of human cultured cells by tardigrade-unique protein.</title>
        <authorList>
            <person name="Hashimoto T."/>
            <person name="Horikawa D.D."/>
            <person name="Saito Y."/>
            <person name="Kuwahara H."/>
            <person name="Kozuka-Hata H."/>
            <person name="Shin-I T."/>
            <person name="Minakuchi Y."/>
            <person name="Ohishi K."/>
            <person name="Motoyama A."/>
            <person name="Aizu T."/>
            <person name="Enomoto A."/>
            <person name="Kondo K."/>
            <person name="Tanaka S."/>
            <person name="Hara Y."/>
            <person name="Koshikawa S."/>
            <person name="Sagara H."/>
            <person name="Miura T."/>
            <person name="Yokobori S."/>
            <person name="Miyagawa K."/>
            <person name="Suzuki Y."/>
            <person name="Kubo T."/>
            <person name="Oyama M."/>
            <person name="Kohara Y."/>
            <person name="Fujiyama A."/>
            <person name="Arakawa K."/>
            <person name="Katayama T."/>
            <person name="Toyoda A."/>
            <person name="Kunieda T."/>
        </authorList>
    </citation>
    <scope>NUCLEOTIDE SEQUENCE [LARGE SCALE GENOMIC DNA]</scope>
    <source>
        <strain evidence="1 2">YOKOZUNA-1</strain>
    </source>
</reference>
<keyword evidence="2" id="KW-1185">Reference proteome</keyword>